<feature type="binding site" evidence="4">
    <location>
        <begin position="110"/>
        <end position="112"/>
    </location>
    <ligand>
        <name>acetyl-CoA</name>
        <dbReference type="ChEBI" id="CHEBI:57288"/>
    </ligand>
</feature>
<dbReference type="InterPro" id="IPR022902">
    <property type="entry name" value="NAcTrfase_Eis"/>
</dbReference>
<feature type="binding site" evidence="4">
    <location>
        <begin position="146"/>
        <end position="147"/>
    </location>
    <ligand>
        <name>acetyl-CoA</name>
        <dbReference type="ChEBI" id="CHEBI:57288"/>
    </ligand>
</feature>
<dbReference type="InterPro" id="IPR041380">
    <property type="entry name" value="Acetyltransf_17"/>
</dbReference>
<dbReference type="Pfam" id="PF13527">
    <property type="entry name" value="Acetyltransf_9"/>
    <property type="match status" value="1"/>
</dbReference>
<dbReference type="Pfam" id="PF17668">
    <property type="entry name" value="Acetyltransf_17"/>
    <property type="match status" value="1"/>
</dbReference>
<dbReference type="GO" id="GO:0030649">
    <property type="term" value="P:aminoglycoside antibiotic catabolic process"/>
    <property type="evidence" value="ECO:0007669"/>
    <property type="project" value="TreeGrafter"/>
</dbReference>
<dbReference type="SUPFAM" id="SSF55718">
    <property type="entry name" value="SCP-like"/>
    <property type="match status" value="1"/>
</dbReference>
<evidence type="ECO:0000259" key="5">
    <source>
        <dbReference type="PROSITE" id="PS51186"/>
    </source>
</evidence>
<name>A0A2P8GST8_9MICO</name>
<organism evidence="6 8">
    <name type="scientific">Labedella gwakjiensis</name>
    <dbReference type="NCBI Taxonomy" id="390269"/>
    <lineage>
        <taxon>Bacteria</taxon>
        <taxon>Bacillati</taxon>
        <taxon>Actinomycetota</taxon>
        <taxon>Actinomycetes</taxon>
        <taxon>Micrococcales</taxon>
        <taxon>Microbacteriaceae</taxon>
        <taxon>Labedella</taxon>
    </lineage>
</organism>
<evidence type="ECO:0000313" key="6">
    <source>
        <dbReference type="EMBL" id="PSL37024.1"/>
    </source>
</evidence>
<dbReference type="InterPro" id="IPR000182">
    <property type="entry name" value="GNAT_dom"/>
</dbReference>
<protein>
    <submittedName>
        <fullName evidence="7">GNAT family N-acetyltransferase</fullName>
    </submittedName>
    <submittedName>
        <fullName evidence="6">Putative acetyltransferase</fullName>
    </submittedName>
</protein>
<accession>A0A2P8GST8</accession>
<dbReference type="InterPro" id="IPR025559">
    <property type="entry name" value="Eis_dom"/>
</dbReference>
<dbReference type="Proteomes" id="UP000241203">
    <property type="component" value="Unassembled WGS sequence"/>
</dbReference>
<dbReference type="Pfam" id="PF13530">
    <property type="entry name" value="SCP2_2"/>
    <property type="match status" value="1"/>
</dbReference>
<dbReference type="InterPro" id="IPR051554">
    <property type="entry name" value="Acetyltransferase_Eis"/>
</dbReference>
<dbReference type="Proteomes" id="UP000268291">
    <property type="component" value="Unassembled WGS sequence"/>
</dbReference>
<dbReference type="InterPro" id="IPR016181">
    <property type="entry name" value="Acyl_CoA_acyltransferase"/>
</dbReference>
<evidence type="ECO:0000256" key="1">
    <source>
        <dbReference type="ARBA" id="ARBA00009213"/>
    </source>
</evidence>
<keyword evidence="2 4" id="KW-0808">Transferase</keyword>
<feature type="active site" description="Proton acceptor; via carboxylate" evidence="4">
    <location>
        <position position="431"/>
    </location>
</feature>
<evidence type="ECO:0000313" key="7">
    <source>
        <dbReference type="EMBL" id="RUQ81819.1"/>
    </source>
</evidence>
<dbReference type="AlphaFoldDB" id="A0A2P8GST8"/>
<dbReference type="CDD" id="cd04301">
    <property type="entry name" value="NAT_SF"/>
    <property type="match status" value="1"/>
</dbReference>
<keyword evidence="3 4" id="KW-0012">Acyltransferase</keyword>
<evidence type="ECO:0000313" key="8">
    <source>
        <dbReference type="Proteomes" id="UP000241203"/>
    </source>
</evidence>
<dbReference type="PANTHER" id="PTHR37817:SF1">
    <property type="entry name" value="N-ACETYLTRANSFERASE EIS"/>
    <property type="match status" value="1"/>
</dbReference>
<comment type="subunit">
    <text evidence="4">Homohexamer; trimer of dimers.</text>
</comment>
<evidence type="ECO:0000256" key="3">
    <source>
        <dbReference type="ARBA" id="ARBA00023315"/>
    </source>
</evidence>
<dbReference type="SUPFAM" id="SSF55729">
    <property type="entry name" value="Acyl-CoA N-acyltransferases (Nat)"/>
    <property type="match status" value="1"/>
</dbReference>
<dbReference type="EMBL" id="RZGY01000005">
    <property type="protein sequence ID" value="RUQ81819.1"/>
    <property type="molecule type" value="Genomic_DNA"/>
</dbReference>
<dbReference type="Gene3D" id="3.40.630.30">
    <property type="match status" value="2"/>
</dbReference>
<feature type="active site" description="Proton donor" evidence="4">
    <location>
        <position position="151"/>
    </location>
</feature>
<evidence type="ECO:0000313" key="9">
    <source>
        <dbReference type="Proteomes" id="UP000268291"/>
    </source>
</evidence>
<evidence type="ECO:0000256" key="4">
    <source>
        <dbReference type="HAMAP-Rule" id="MF_01812"/>
    </source>
</evidence>
<gene>
    <name evidence="6" type="ORF">CLV49_0630</name>
    <name evidence="7" type="ORF">ELQ93_17455</name>
</gene>
<feature type="domain" description="N-acetyltransferase" evidence="5">
    <location>
        <begin position="23"/>
        <end position="188"/>
    </location>
</feature>
<dbReference type="OrthoDB" id="8399956at2"/>
<sequence length="431" mass="46508">MTEPYLSQPIDETAAAKLREAGLRLSLIDTTDTVSFDAWLSADARGFHSKQPSAAALAQERELLAHRRLTAVHDDAIPAAAGIVGTVSSWAAPLTVPGPRQLDAWLISSVTVSPTHRRRGIASALLPGQLRVAKDLGLAVAALTVSESTIYGRWGFGPSTFASSWSIAPRRAGWIGPKTTGRLSFTTPDEFRETSRELLVRQNEARAGEIRLSDYLAERQIGPLEGATDAERYRLVRYDGPDGDPQGFITYIITGGESDFTDHTLDIVALVSTTPEANAALWRYVIEMDLVGTVRAHTRGVDEPLPWLVRDLRQAKVTGVQDHLWTRILDVPAALEARRYESSGSLVLDVEDSLDLAGGRFRLDVGTDGSAQVRATDDAADVSLPIASLASLYLGESAVPGLAASGRISGDVETADRLFRTAVAPRLSSWF</sequence>
<dbReference type="Gene3D" id="3.30.1050.10">
    <property type="entry name" value="SCP2 sterol-binding domain"/>
    <property type="match status" value="1"/>
</dbReference>
<dbReference type="PROSITE" id="PS51186">
    <property type="entry name" value="GNAT"/>
    <property type="match status" value="1"/>
</dbReference>
<reference evidence="7 9" key="2">
    <citation type="submission" date="2018-12" db="EMBL/GenBank/DDBJ databases">
        <authorList>
            <person name="hu s."/>
            <person name="Xu Y."/>
            <person name="Xu B."/>
            <person name="Li F."/>
        </authorList>
    </citation>
    <scope>NUCLEOTIDE SEQUENCE [LARGE SCALE GENOMIC DNA]</scope>
    <source>
        <strain evidence="7 9">KSW2-17</strain>
    </source>
</reference>
<dbReference type="EMBL" id="PYAU01000001">
    <property type="protein sequence ID" value="PSL37024.1"/>
    <property type="molecule type" value="Genomic_DNA"/>
</dbReference>
<feature type="binding site" evidence="4">
    <location>
        <begin position="118"/>
        <end position="123"/>
    </location>
    <ligand>
        <name>acetyl-CoA</name>
        <dbReference type="ChEBI" id="CHEBI:57288"/>
    </ligand>
</feature>
<proteinExistence type="inferred from homology"/>
<dbReference type="RefSeq" id="WP_106562225.1">
    <property type="nucleotide sequence ID" value="NZ_PYAU01000001.1"/>
</dbReference>
<reference evidence="6 8" key="1">
    <citation type="submission" date="2018-03" db="EMBL/GenBank/DDBJ databases">
        <title>Genomic Encyclopedia of Archaeal and Bacterial Type Strains, Phase II (KMG-II): from individual species to whole genera.</title>
        <authorList>
            <person name="Goeker M."/>
        </authorList>
    </citation>
    <scope>NUCLEOTIDE SEQUENCE [LARGE SCALE GENOMIC DNA]</scope>
    <source>
        <strain evidence="6 8">DSM 21548</strain>
    </source>
</reference>
<comment type="similarity">
    <text evidence="1 4">Belongs to the acetyltransferase Eis family.</text>
</comment>
<comment type="caution">
    <text evidence="6">The sequence shown here is derived from an EMBL/GenBank/DDBJ whole genome shotgun (WGS) entry which is preliminary data.</text>
</comment>
<dbReference type="GO" id="GO:0034069">
    <property type="term" value="F:aminoglycoside N-acetyltransferase activity"/>
    <property type="evidence" value="ECO:0007669"/>
    <property type="project" value="TreeGrafter"/>
</dbReference>
<dbReference type="PANTHER" id="PTHR37817">
    <property type="entry name" value="N-ACETYLTRANSFERASE EIS"/>
    <property type="match status" value="1"/>
</dbReference>
<keyword evidence="9" id="KW-1185">Reference proteome</keyword>
<dbReference type="InterPro" id="IPR036527">
    <property type="entry name" value="SCP2_sterol-bd_dom_sf"/>
</dbReference>
<dbReference type="HAMAP" id="MF_01812">
    <property type="entry name" value="Eis"/>
    <property type="match status" value="1"/>
</dbReference>
<evidence type="ECO:0000256" key="2">
    <source>
        <dbReference type="ARBA" id="ARBA00022679"/>
    </source>
</evidence>